<evidence type="ECO:0000313" key="2">
    <source>
        <dbReference type="EMBL" id="ODN90723.1"/>
    </source>
</evidence>
<feature type="compositionally biased region" description="Low complexity" evidence="1">
    <location>
        <begin position="1351"/>
        <end position="1361"/>
    </location>
</feature>
<feature type="region of interest" description="Disordered" evidence="1">
    <location>
        <begin position="436"/>
        <end position="474"/>
    </location>
</feature>
<feature type="compositionally biased region" description="Polar residues" evidence="1">
    <location>
        <begin position="339"/>
        <end position="353"/>
    </location>
</feature>
<dbReference type="Proteomes" id="UP000094819">
    <property type="component" value="Unassembled WGS sequence"/>
</dbReference>
<feature type="compositionally biased region" description="Polar residues" evidence="1">
    <location>
        <begin position="126"/>
        <end position="139"/>
    </location>
</feature>
<feature type="compositionally biased region" description="Polar residues" evidence="1">
    <location>
        <begin position="559"/>
        <end position="576"/>
    </location>
</feature>
<feature type="region of interest" description="Disordered" evidence="1">
    <location>
        <begin position="1650"/>
        <end position="1781"/>
    </location>
</feature>
<feature type="region of interest" description="Disordered" evidence="1">
    <location>
        <begin position="1159"/>
        <end position="1180"/>
    </location>
</feature>
<feature type="region of interest" description="Disordered" evidence="1">
    <location>
        <begin position="1"/>
        <end position="171"/>
    </location>
</feature>
<feature type="compositionally biased region" description="Basic residues" evidence="1">
    <location>
        <begin position="88"/>
        <end position="98"/>
    </location>
</feature>
<feature type="compositionally biased region" description="Polar residues" evidence="1">
    <location>
        <begin position="1221"/>
        <end position="1232"/>
    </location>
</feature>
<feature type="region of interest" description="Disordered" evidence="1">
    <location>
        <begin position="559"/>
        <end position="586"/>
    </location>
</feature>
<dbReference type="RefSeq" id="XP_019029825.1">
    <property type="nucleotide sequence ID" value="XM_019178106.1"/>
</dbReference>
<feature type="region of interest" description="Disordered" evidence="1">
    <location>
        <begin position="1340"/>
        <end position="1361"/>
    </location>
</feature>
<feature type="region of interest" description="Disordered" evidence="1">
    <location>
        <begin position="1503"/>
        <end position="1564"/>
    </location>
</feature>
<sequence>MTSSLLSPNNHTRHSHYLAPNQPAASHNGGFKASLRKIPSALFHKSPIRDRPTKGQVSAEPSVSHLQSMSPSLRVPKSALDTDAGTKSKLKNKNKPRKALAELFGWGHNTNTQPITSPAPAPPSKPINQGPTPRASSTMLRKVNRPPSTKSTSTSISLRPAEPLMPSRPSMSDDPFMRADVGAEVVDNVFRHGTPSLRSQTPMDRRSSVASSKALSYKTVSDERHSKEVQERPPHMTTIRATQQQRHISAPLPPHIASDLPPAPTSLGRALGSAPLVFAPLPGVPEASPVVVGETLKKTLKKEKTKSKVWGLLGRSKSKKSKAPVEAAPPVPPLPTKESWAQSSGPAQSTTSLVSKMDEKYAFATARTNYSSLRTSRVPVPAINATARSGSTLSGPRSEEGTVIYESVVGSTHDRPSTDGPRQAIEALMGPTRLPKRKSLTGLFGLGSRKSTDKLKASSPGRAASSPPRMMGQPTLRSLKEEREDVAEPFRPAKTASLVSSQAPKIPTPKADVFTCRFGSLPLNIAARAEVPKNQGGIRRVTSATDKLLNLVHAFDLSPASSRSPTLHHMSSSNTLRADVNGSPTPLRKVRSAMLGRPSSNSLKPSSANISPLKLALNRSQAAANSLKCRKAPELAENPAETMAPTPSPPRQSLVRKGMRNIFAPPSPVSNAAERPMLTPVVFSSAKLNDETVGMGINIFRHSSEPTVKVSDGSDLPFDLKPVVANTDAAKAQYSPSKTAKLGLPAAPPQNRVTPRRTGFAPPALSLPPVPNVGLPELEQSTPAPEATAEYNNRDSMFSDMLTAGPHDQHRDTFDFTSEYQALDQGTQRHSFVEALRKVGSVQMLMGGDLLPLPILSHETLKVSPTEQVPSFHISKPSDGTSLDNAHDDDSDGEEDDEDEAFGDDEGLEETAEIHHVMGIAKTSPVRREPFKGQVSFQQQMTMRTKASVASFGAPEPALPEELPALPAVPDAFAPTHRRGQSSVATMSSIGSVIGVGTEREYTNYFDYAVPQQQSHSRAPSVTETVEEIIDDLPERSPSRQAMANFKFGAQLNTRPTTRRSHHRRNSSIASVDSVGGVDLHNVIHGGPPVSMHNKNRSSYVSRHRRGMSGESSFGRPDWAAHRRNTSSVASTSSNVSISQIVRPGLGDRMFTNLDGGVKLTSITGSPPDESKGNTSHQRTASWDSLFDATQAQMVQDSIFDVSRSKMVDDSLFGGQDSQRDSFLSSGDSSRMSADADSLFGPGQSSSNKNFVLRGLRPVSTISTDTSNSAVDDTFADSGNVAKKIEEYERCLQAEGEDVSNMTPLGKRMAQPINGRQMLGSSMSRPAKPNRRRPHQLVFSDVPMDTPGLTSPSASESSSRVSLDTNAASLILGGARARGHCRQASSAQVNVGATIHEVPSIATLRPKKASNSPEHTRRSVLSQHEPTIMGVDMLESDNEIDRVDSVRSWVQWEREAIDEFRKTKNIWRDSEESKMAISDWKMPQTSDEIAAFLAQSSQAYKPLEQEQLPPGRTAHRRKSSLQDARSMCSPYGLPLPRPAPVNKPKMSLTTKYEKKSSTGSKASTAPSAFSFAFFPDDVPEAPSTAPLPTTAQVTSPLASVFAPFARETPASPPPTLAPFKPVSPFQLPTLDAFGLRKCLEDKTGKVNVQKEEVKKEADGEKRKRVDSKARRQALGWGRRRDSDGPDKVVAIGHAKMASEVPKKPTLFKPLQNKASVEKKAKGGKDKENSFRGEKSRIFTVKGQDSAINRPQPPKAQAGNRSPTKRKPAPRYVASQPTGLRI</sequence>
<feature type="compositionally biased region" description="Polar residues" evidence="1">
    <location>
        <begin position="55"/>
        <end position="71"/>
    </location>
</feature>
<feature type="compositionally biased region" description="Acidic residues" evidence="1">
    <location>
        <begin position="887"/>
        <end position="904"/>
    </location>
</feature>
<feature type="compositionally biased region" description="Polar residues" evidence="1">
    <location>
        <begin position="1"/>
        <end position="10"/>
    </location>
</feature>
<organism evidence="2 3">
    <name type="scientific">Cryptococcus wingfieldii CBS 7118</name>
    <dbReference type="NCBI Taxonomy" id="1295528"/>
    <lineage>
        <taxon>Eukaryota</taxon>
        <taxon>Fungi</taxon>
        <taxon>Dikarya</taxon>
        <taxon>Basidiomycota</taxon>
        <taxon>Agaricomycotina</taxon>
        <taxon>Tremellomycetes</taxon>
        <taxon>Tremellales</taxon>
        <taxon>Cryptococcaceae</taxon>
        <taxon>Cryptococcus</taxon>
    </lineage>
</organism>
<reference evidence="2 3" key="1">
    <citation type="submission" date="2016-06" db="EMBL/GenBank/DDBJ databases">
        <title>Evolution of pathogenesis and genome organization in the Tremellales.</title>
        <authorList>
            <person name="Cuomo C."/>
            <person name="Litvintseva A."/>
            <person name="Heitman J."/>
            <person name="Chen Y."/>
            <person name="Sun S."/>
            <person name="Springer D."/>
            <person name="Dromer F."/>
            <person name="Young S."/>
            <person name="Zeng Q."/>
            <person name="Chapman S."/>
            <person name="Gujja S."/>
            <person name="Saif S."/>
            <person name="Birren B."/>
        </authorList>
    </citation>
    <scope>NUCLEOTIDE SEQUENCE [LARGE SCALE GENOMIC DNA]</scope>
    <source>
        <strain evidence="2 3">CBS 7118</strain>
    </source>
</reference>
<keyword evidence="3" id="KW-1185">Reference proteome</keyword>
<dbReference type="GeneID" id="30195251"/>
<feature type="region of interest" description="Disordered" evidence="1">
    <location>
        <begin position="193"/>
        <end position="234"/>
    </location>
</feature>
<dbReference type="EMBL" id="AWGH01000020">
    <property type="protein sequence ID" value="ODN90723.1"/>
    <property type="molecule type" value="Genomic_DNA"/>
</dbReference>
<dbReference type="OrthoDB" id="2563277at2759"/>
<name>A0A1E3IQ43_9TREE</name>
<accession>A0A1E3IQ43</accession>
<gene>
    <name evidence="2" type="ORF">L198_06039</name>
</gene>
<comment type="caution">
    <text evidence="2">The sequence shown here is derived from an EMBL/GenBank/DDBJ whole genome shotgun (WGS) entry which is preliminary data.</text>
</comment>
<protein>
    <submittedName>
        <fullName evidence="2">Uncharacterized protein</fullName>
    </submittedName>
</protein>
<feature type="compositionally biased region" description="Basic and acidic residues" evidence="1">
    <location>
        <begin position="1715"/>
        <end position="1736"/>
    </location>
</feature>
<feature type="region of interest" description="Disordered" evidence="1">
    <location>
        <begin position="1210"/>
        <end position="1247"/>
    </location>
</feature>
<feature type="compositionally biased region" description="Basic and acidic residues" evidence="1">
    <location>
        <begin position="220"/>
        <end position="234"/>
    </location>
</feature>
<evidence type="ECO:0000313" key="3">
    <source>
        <dbReference type="Proteomes" id="UP000094819"/>
    </source>
</evidence>
<feature type="region of interest" description="Disordered" evidence="1">
    <location>
        <begin position="864"/>
        <end position="904"/>
    </location>
</feature>
<feature type="compositionally biased region" description="Low complexity" evidence="1">
    <location>
        <begin position="457"/>
        <end position="469"/>
    </location>
</feature>
<evidence type="ECO:0000256" key="1">
    <source>
        <dbReference type="SAM" id="MobiDB-lite"/>
    </source>
</evidence>
<feature type="region of interest" description="Disordered" evidence="1">
    <location>
        <begin position="312"/>
        <end position="353"/>
    </location>
</feature>
<feature type="compositionally biased region" description="Low complexity" evidence="1">
    <location>
        <begin position="148"/>
        <end position="157"/>
    </location>
</feature>
<feature type="compositionally biased region" description="Polar residues" evidence="1">
    <location>
        <begin position="196"/>
        <end position="214"/>
    </location>
</feature>
<proteinExistence type="predicted"/>
<feature type="compositionally biased region" description="Basic and acidic residues" evidence="1">
    <location>
        <begin position="1650"/>
        <end position="1669"/>
    </location>
</feature>